<dbReference type="SUPFAM" id="SSF69322">
    <property type="entry name" value="Tricorn protease domain 2"/>
    <property type="match status" value="1"/>
</dbReference>
<gene>
    <name evidence="1" type="ORF">IAD23_07725</name>
</gene>
<sequence>MTNTTQNYDYAKSMTLDFSRVQRMLYLSGNNYYFTYSDRAYYSWAQGCTRYTIDGIEYYAILFMPRDSYHINNNMCALRIYRAGQWAPVRETVLDAGHGQAIAYNPDDGYLYISVYLRKNSEGKQYSSNEIMRIKEDDLSADSVSVKSFAHSLYGLKYMESESKLYGTDGNVIVTIDWENQTDSVYLTVPEEFALDSYRPHGNAWSMNSQYYVIGTWIPNQMIVISRDTNKIVWKYNIPEVLDRCNMIGEMESMYLDEDANLWMWTAAALQSPSYSQTDITQVFKTNLKTNQYYQTFPNEAFRNVPVQLYCKLDTNDPNPNGTKEHPFNHVQEAVNYLNYSPYGFGWIYMAANDYQIITLEWAGKTAVISGCDENFNQLQGQTYRQCGGLICRGGNVNVQNLDFNPYCEDLDQGCVEVTYGANAGIFNCEFSPENGYNAAGGLYVRVGNAYLSTVDDSTEWQKKHPGKSFIKLGNGGFCTFKKWYL</sequence>
<accession>A0A9D1SNU0</accession>
<evidence type="ECO:0000313" key="1">
    <source>
        <dbReference type="EMBL" id="HIU69827.1"/>
    </source>
</evidence>
<dbReference type="AlphaFoldDB" id="A0A9D1SNU0"/>
<proteinExistence type="predicted"/>
<reference evidence="1" key="2">
    <citation type="journal article" date="2021" name="PeerJ">
        <title>Extensive microbial diversity within the chicken gut microbiome revealed by metagenomics and culture.</title>
        <authorList>
            <person name="Gilroy R."/>
            <person name="Ravi A."/>
            <person name="Getino M."/>
            <person name="Pursley I."/>
            <person name="Horton D.L."/>
            <person name="Alikhan N.F."/>
            <person name="Baker D."/>
            <person name="Gharbi K."/>
            <person name="Hall N."/>
            <person name="Watson M."/>
            <person name="Adriaenssens E.M."/>
            <person name="Foster-Nyarko E."/>
            <person name="Jarju S."/>
            <person name="Secka A."/>
            <person name="Antonio M."/>
            <person name="Oren A."/>
            <person name="Chaudhuri R.R."/>
            <person name="La Ragione R."/>
            <person name="Hildebrand F."/>
            <person name="Pallen M.J."/>
        </authorList>
    </citation>
    <scope>NUCLEOTIDE SEQUENCE</scope>
    <source>
        <strain evidence="1">CHK176-6737</strain>
    </source>
</reference>
<comment type="caution">
    <text evidence="1">The sequence shown here is derived from an EMBL/GenBank/DDBJ whole genome shotgun (WGS) entry which is preliminary data.</text>
</comment>
<dbReference type="EMBL" id="DVNM01000043">
    <property type="protein sequence ID" value="HIU69827.1"/>
    <property type="molecule type" value="Genomic_DNA"/>
</dbReference>
<dbReference type="Proteomes" id="UP000824125">
    <property type="component" value="Unassembled WGS sequence"/>
</dbReference>
<name>A0A9D1SNU0_9FIRM</name>
<dbReference type="InterPro" id="IPR011044">
    <property type="entry name" value="Quino_amine_DH_bsu"/>
</dbReference>
<protein>
    <submittedName>
        <fullName evidence="1">Uncharacterized protein</fullName>
    </submittedName>
</protein>
<reference evidence="1" key="1">
    <citation type="submission" date="2020-10" db="EMBL/GenBank/DDBJ databases">
        <authorList>
            <person name="Gilroy R."/>
        </authorList>
    </citation>
    <scope>NUCLEOTIDE SEQUENCE</scope>
    <source>
        <strain evidence="1">CHK176-6737</strain>
    </source>
</reference>
<organism evidence="1 2">
    <name type="scientific">Candidatus Scybalenecus merdavium</name>
    <dbReference type="NCBI Taxonomy" id="2840939"/>
    <lineage>
        <taxon>Bacteria</taxon>
        <taxon>Bacillati</taxon>
        <taxon>Bacillota</taxon>
        <taxon>Clostridia</taxon>
        <taxon>Eubacteriales</taxon>
        <taxon>Oscillospiraceae</taxon>
        <taxon>Oscillospiraceae incertae sedis</taxon>
        <taxon>Candidatus Scybalenecus</taxon>
    </lineage>
</organism>
<evidence type="ECO:0000313" key="2">
    <source>
        <dbReference type="Proteomes" id="UP000824125"/>
    </source>
</evidence>
<dbReference type="SUPFAM" id="SSF50969">
    <property type="entry name" value="YVTN repeat-like/Quinoprotein amine dehydrogenase"/>
    <property type="match status" value="1"/>
</dbReference>